<protein>
    <submittedName>
        <fullName evidence="2">Trypsin-like peptidase domain-containing protein</fullName>
    </submittedName>
</protein>
<dbReference type="RefSeq" id="WP_138056586.1">
    <property type="nucleotide sequence ID" value="NZ_VAWE01000001.1"/>
</dbReference>
<sequence length="696" mass="75217">MTTVAEGGAYDDGFDLLEPLVHLAAAATVRIHAPAPGYAMGGILEDSTDGDAAPRPWGSGFFIAPNWVLTCAHVVLNSETRQEATAVGQGAREVAVSFSGGTVAGVVEWAEPLSRAGTGIWPAPDLALIRLLEPVEHPCVWVSERSAKAVSGKEVAYFGCTEVEGEIQDFYGRCTIRGGLGQDGILRLGNEDEMPEGVSGGPVVDLTRGEVLGVVKGRRRGLDGGLAVSLVQLRRIPMPAAQVQTETDDLYQRVIHAHDRHHADRQHDVRSLSGTWTEAQSVIRATAGRALTPGQRTELLGLLAELPPPTSTRALEGLIALVHRGHSPMVPLAPRSWREGMGLLYDLRSGTAELEAILRYAVLAATAERPYPALSGTERGIWRWVEATAAAAAVPRHVRRALADERESRLHSRAVTSFTALRASASGSSASGVSVLLELVPRGWEPDRYDWRICLVHGSGGLEPLAEDFGGTALDELPQRLSGSLTEAFRRLDEPGRPAVLQVALPLPLLGLPVHDWPVADGRHPVGALRPVVVRCSDRSAKESAHQLANRERRWQSVHSGPLLPFTVLDCEDSRSQPLPDIGALRTLHARTLPALCHSANRHHTARQDIVAAGYGVALWRREPGGRDWICADFHRGLQWTVRTAGRADNLPDTVWRLRADTSAGIPEAYWSKGVALLYDDPTRPLPETDEPLEAP</sequence>
<feature type="domain" description="vWA-MoxR associated protein C-terminal" evidence="1">
    <location>
        <begin position="447"/>
        <end position="682"/>
    </location>
</feature>
<proteinExistence type="predicted"/>
<dbReference type="Gene3D" id="2.40.10.10">
    <property type="entry name" value="Trypsin-like serine proteases"/>
    <property type="match status" value="2"/>
</dbReference>
<dbReference type="OrthoDB" id="3630272at2"/>
<dbReference type="Pfam" id="PF13365">
    <property type="entry name" value="Trypsin_2"/>
    <property type="match status" value="1"/>
</dbReference>
<reference evidence="2 3" key="1">
    <citation type="submission" date="2019-05" db="EMBL/GenBank/DDBJ databases">
        <title>Streptomyces marianii sp. nov., a novel marine actinomycete from southern coast of India.</title>
        <authorList>
            <person name="Iniyan A.M."/>
            <person name="Wink J."/>
            <person name="Ramprasad E."/>
            <person name="Ramana C.V."/>
            <person name="Bunk B."/>
            <person name="Sproer C."/>
            <person name="Joseph F.-J.R.S."/>
            <person name="Vincent S.G.P."/>
        </authorList>
    </citation>
    <scope>NUCLEOTIDE SEQUENCE [LARGE SCALE GENOMIC DNA]</scope>
    <source>
        <strain evidence="2 3">ICN19</strain>
    </source>
</reference>
<organism evidence="2 3">
    <name type="scientific">Streptomyces marianii</name>
    <dbReference type="NCBI Taxonomy" id="1817406"/>
    <lineage>
        <taxon>Bacteria</taxon>
        <taxon>Bacillati</taxon>
        <taxon>Actinomycetota</taxon>
        <taxon>Actinomycetes</taxon>
        <taxon>Kitasatosporales</taxon>
        <taxon>Streptomycetaceae</taxon>
        <taxon>Streptomyces</taxon>
    </lineage>
</organism>
<dbReference type="InterPro" id="IPR009003">
    <property type="entry name" value="Peptidase_S1_PA"/>
</dbReference>
<dbReference type="InterPro" id="IPR045450">
    <property type="entry name" value="VMAP_C"/>
</dbReference>
<gene>
    <name evidence="2" type="ORF">FEF34_33995</name>
</gene>
<name>A0A5R9EF69_9ACTN</name>
<dbReference type="Proteomes" id="UP000305921">
    <property type="component" value="Unassembled WGS sequence"/>
</dbReference>
<evidence type="ECO:0000313" key="3">
    <source>
        <dbReference type="Proteomes" id="UP000305921"/>
    </source>
</evidence>
<evidence type="ECO:0000313" key="2">
    <source>
        <dbReference type="EMBL" id="TLQ47302.1"/>
    </source>
</evidence>
<dbReference type="Pfam" id="PF20028">
    <property type="entry name" value="VMAP-C"/>
    <property type="match status" value="1"/>
</dbReference>
<dbReference type="InterPro" id="IPR043504">
    <property type="entry name" value="Peptidase_S1_PA_chymotrypsin"/>
</dbReference>
<keyword evidence="3" id="KW-1185">Reference proteome</keyword>
<dbReference type="SUPFAM" id="SSF50494">
    <property type="entry name" value="Trypsin-like serine proteases"/>
    <property type="match status" value="1"/>
</dbReference>
<accession>A0A5R9EF69</accession>
<dbReference type="AlphaFoldDB" id="A0A5R9EF69"/>
<evidence type="ECO:0000259" key="1">
    <source>
        <dbReference type="Pfam" id="PF20028"/>
    </source>
</evidence>
<comment type="caution">
    <text evidence="2">The sequence shown here is derived from an EMBL/GenBank/DDBJ whole genome shotgun (WGS) entry which is preliminary data.</text>
</comment>
<dbReference type="EMBL" id="VAWE01000001">
    <property type="protein sequence ID" value="TLQ47302.1"/>
    <property type="molecule type" value="Genomic_DNA"/>
</dbReference>